<feature type="domain" description="Rhodopsin" evidence="7">
    <location>
        <begin position="64"/>
        <end position="166"/>
    </location>
</feature>
<dbReference type="PANTHER" id="PTHR33048">
    <property type="entry name" value="PTH11-LIKE INTEGRAL MEMBRANE PROTEIN (AFU_ORTHOLOGUE AFUA_5G11245)"/>
    <property type="match status" value="1"/>
</dbReference>
<evidence type="ECO:0000256" key="2">
    <source>
        <dbReference type="ARBA" id="ARBA00022692"/>
    </source>
</evidence>
<keyword evidence="4 6" id="KW-0472">Membrane</keyword>
<evidence type="ECO:0000256" key="6">
    <source>
        <dbReference type="SAM" id="Phobius"/>
    </source>
</evidence>
<feature type="transmembrane region" description="Helical" evidence="6">
    <location>
        <begin position="9"/>
        <end position="30"/>
    </location>
</feature>
<evidence type="ECO:0000256" key="4">
    <source>
        <dbReference type="ARBA" id="ARBA00023136"/>
    </source>
</evidence>
<evidence type="ECO:0000259" key="7">
    <source>
        <dbReference type="Pfam" id="PF20684"/>
    </source>
</evidence>
<dbReference type="InterPro" id="IPR052337">
    <property type="entry name" value="SAT4-like"/>
</dbReference>
<dbReference type="InterPro" id="IPR049326">
    <property type="entry name" value="Rhodopsin_dom_fungi"/>
</dbReference>
<feature type="transmembrane region" description="Helical" evidence="6">
    <location>
        <begin position="124"/>
        <end position="147"/>
    </location>
</feature>
<feature type="transmembrane region" description="Helical" evidence="6">
    <location>
        <begin position="98"/>
        <end position="117"/>
    </location>
</feature>
<dbReference type="EMBL" id="FJOG01000010">
    <property type="protein sequence ID" value="CZR57597.1"/>
    <property type="molecule type" value="Genomic_DNA"/>
</dbReference>
<name>A0A1L7WXV2_9HELO</name>
<proteinExistence type="inferred from homology"/>
<dbReference type="Pfam" id="PF20684">
    <property type="entry name" value="Fung_rhodopsin"/>
    <property type="match status" value="1"/>
</dbReference>
<keyword evidence="2 6" id="KW-0812">Transmembrane</keyword>
<keyword evidence="9" id="KW-1185">Reference proteome</keyword>
<evidence type="ECO:0000313" key="8">
    <source>
        <dbReference type="EMBL" id="CZR57597.1"/>
    </source>
</evidence>
<gene>
    <name evidence="8" type="ORF">PAC_07486</name>
</gene>
<evidence type="ECO:0000256" key="1">
    <source>
        <dbReference type="ARBA" id="ARBA00004141"/>
    </source>
</evidence>
<evidence type="ECO:0000256" key="3">
    <source>
        <dbReference type="ARBA" id="ARBA00022989"/>
    </source>
</evidence>
<dbReference type="GO" id="GO:0016020">
    <property type="term" value="C:membrane"/>
    <property type="evidence" value="ECO:0007669"/>
    <property type="project" value="UniProtKB-SubCell"/>
</dbReference>
<dbReference type="Proteomes" id="UP000184330">
    <property type="component" value="Unassembled WGS sequence"/>
</dbReference>
<dbReference type="AlphaFoldDB" id="A0A1L7WXV2"/>
<evidence type="ECO:0000313" key="9">
    <source>
        <dbReference type="Proteomes" id="UP000184330"/>
    </source>
</evidence>
<dbReference type="OrthoDB" id="10017208at2759"/>
<sequence>MVAGNRGDTVITCSIVTVLIAAVVVILRLFTRSKILNFVGREDWCILAALFYSVANTIRKCFPVLVCVPAAHWWDSAHASGICIPEKPLWFANASLNIVTDVGIILLPMPVISTLVLPRKKKFGLYFIFALGFFVCIISFLRIHWLILAASTTDPTWDNIGIANWS</sequence>
<protein>
    <recommendedName>
        <fullName evidence="7">Rhodopsin domain-containing protein</fullName>
    </recommendedName>
</protein>
<comment type="similarity">
    <text evidence="5">Belongs to the SAT4 family.</text>
</comment>
<reference evidence="8 9" key="1">
    <citation type="submission" date="2016-03" db="EMBL/GenBank/DDBJ databases">
        <authorList>
            <person name="Ploux O."/>
        </authorList>
    </citation>
    <scope>NUCLEOTIDE SEQUENCE [LARGE SCALE GENOMIC DNA]</scope>
    <source>
        <strain evidence="8 9">UAMH 11012</strain>
    </source>
</reference>
<dbReference type="PANTHER" id="PTHR33048:SF47">
    <property type="entry name" value="INTEGRAL MEMBRANE PROTEIN-RELATED"/>
    <property type="match status" value="1"/>
</dbReference>
<accession>A0A1L7WXV2</accession>
<organism evidence="8 9">
    <name type="scientific">Phialocephala subalpina</name>
    <dbReference type="NCBI Taxonomy" id="576137"/>
    <lineage>
        <taxon>Eukaryota</taxon>
        <taxon>Fungi</taxon>
        <taxon>Dikarya</taxon>
        <taxon>Ascomycota</taxon>
        <taxon>Pezizomycotina</taxon>
        <taxon>Leotiomycetes</taxon>
        <taxon>Helotiales</taxon>
        <taxon>Mollisiaceae</taxon>
        <taxon>Phialocephala</taxon>
        <taxon>Phialocephala fortinii species complex</taxon>
    </lineage>
</organism>
<keyword evidence="3 6" id="KW-1133">Transmembrane helix</keyword>
<comment type="subcellular location">
    <subcellularLocation>
        <location evidence="1">Membrane</location>
        <topology evidence="1">Multi-pass membrane protein</topology>
    </subcellularLocation>
</comment>
<evidence type="ECO:0000256" key="5">
    <source>
        <dbReference type="ARBA" id="ARBA00038359"/>
    </source>
</evidence>